<gene>
    <name evidence="1" type="ORF">CJU94_39980</name>
</gene>
<proteinExistence type="predicted"/>
<protein>
    <submittedName>
        <fullName evidence="1">Uncharacterized protein</fullName>
    </submittedName>
</protein>
<dbReference type="RefSeq" id="WP_095423969.1">
    <property type="nucleotide sequence ID" value="NZ_CP022994.1"/>
</dbReference>
<dbReference type="OrthoDB" id="8967028at2"/>
<reference evidence="1 2" key="1">
    <citation type="submission" date="2017-08" db="EMBL/GenBank/DDBJ databases">
        <title>Identification and genetic characteristics of simultaneous BTEX- and naphthalene-degrading Paraburkholderia sp. BN5 isolated from petroleum-contaminated soil.</title>
        <authorList>
            <person name="Lee Y."/>
            <person name="Jeon C.O."/>
        </authorList>
    </citation>
    <scope>NUCLEOTIDE SEQUENCE [LARGE SCALE GENOMIC DNA]</scope>
    <source>
        <strain evidence="1 2">BN5</strain>
        <plasmid evidence="1 2">pBN4</plasmid>
    </source>
</reference>
<organism evidence="1 2">
    <name type="scientific">Paraburkholderia aromaticivorans</name>
    <dbReference type="NCBI Taxonomy" id="2026199"/>
    <lineage>
        <taxon>Bacteria</taxon>
        <taxon>Pseudomonadati</taxon>
        <taxon>Pseudomonadota</taxon>
        <taxon>Betaproteobacteria</taxon>
        <taxon>Burkholderiales</taxon>
        <taxon>Burkholderiaceae</taxon>
        <taxon>Paraburkholderia</taxon>
    </lineage>
</organism>
<name>A0A248VZG2_9BURK</name>
<dbReference type="EMBL" id="CP022994">
    <property type="protein sequence ID" value="ASW04327.1"/>
    <property type="molecule type" value="Genomic_DNA"/>
</dbReference>
<keyword evidence="2" id="KW-1185">Reference proteome</keyword>
<keyword evidence="1" id="KW-0614">Plasmid</keyword>
<dbReference type="Proteomes" id="UP000215158">
    <property type="component" value="Plasmid pBN4"/>
</dbReference>
<dbReference type="AlphaFoldDB" id="A0A248VZG2"/>
<dbReference type="KEGG" id="parb:CJU94_39980"/>
<accession>A0A248VZG2</accession>
<sequence>MTHHDFLRQLAMMLRDLPQGTVADLNDCMVAYWNGYSVAFAFLCERGTGAVDEEFDLDDYVWEDWRPAFESWVADPVFSSRPEVKQWLMDAPPHEAGV</sequence>
<evidence type="ECO:0000313" key="2">
    <source>
        <dbReference type="Proteomes" id="UP000215158"/>
    </source>
</evidence>
<geneLocation type="plasmid" evidence="1 2">
    <name>pBN4</name>
</geneLocation>
<evidence type="ECO:0000313" key="1">
    <source>
        <dbReference type="EMBL" id="ASW04327.1"/>
    </source>
</evidence>